<evidence type="ECO:0000313" key="1">
    <source>
        <dbReference type="EMBL" id="KAI5682936.1"/>
    </source>
</evidence>
<proteinExistence type="predicted"/>
<dbReference type="Proteomes" id="UP001060085">
    <property type="component" value="Linkage Group LG01"/>
</dbReference>
<protein>
    <submittedName>
        <fullName evidence="1">Uncharacterized protein</fullName>
    </submittedName>
</protein>
<gene>
    <name evidence="1" type="ORF">M9H77_04164</name>
</gene>
<comment type="caution">
    <text evidence="1">The sequence shown here is derived from an EMBL/GenBank/DDBJ whole genome shotgun (WGS) entry which is preliminary data.</text>
</comment>
<dbReference type="EMBL" id="CM044701">
    <property type="protein sequence ID" value="KAI5682936.1"/>
    <property type="molecule type" value="Genomic_DNA"/>
</dbReference>
<keyword evidence="2" id="KW-1185">Reference proteome</keyword>
<evidence type="ECO:0000313" key="2">
    <source>
        <dbReference type="Proteomes" id="UP001060085"/>
    </source>
</evidence>
<organism evidence="1 2">
    <name type="scientific">Catharanthus roseus</name>
    <name type="common">Madagascar periwinkle</name>
    <name type="synonym">Vinca rosea</name>
    <dbReference type="NCBI Taxonomy" id="4058"/>
    <lineage>
        <taxon>Eukaryota</taxon>
        <taxon>Viridiplantae</taxon>
        <taxon>Streptophyta</taxon>
        <taxon>Embryophyta</taxon>
        <taxon>Tracheophyta</taxon>
        <taxon>Spermatophyta</taxon>
        <taxon>Magnoliopsida</taxon>
        <taxon>eudicotyledons</taxon>
        <taxon>Gunneridae</taxon>
        <taxon>Pentapetalae</taxon>
        <taxon>asterids</taxon>
        <taxon>lamiids</taxon>
        <taxon>Gentianales</taxon>
        <taxon>Apocynaceae</taxon>
        <taxon>Rauvolfioideae</taxon>
        <taxon>Vinceae</taxon>
        <taxon>Catharanthinae</taxon>
        <taxon>Catharanthus</taxon>
    </lineage>
</organism>
<accession>A0ACC0CDE1</accession>
<reference evidence="2" key="1">
    <citation type="journal article" date="2023" name="Nat. Plants">
        <title>Single-cell RNA sequencing provides a high-resolution roadmap for understanding the multicellular compartmentation of specialized metabolism.</title>
        <authorList>
            <person name="Sun S."/>
            <person name="Shen X."/>
            <person name="Li Y."/>
            <person name="Li Y."/>
            <person name="Wang S."/>
            <person name="Li R."/>
            <person name="Zhang H."/>
            <person name="Shen G."/>
            <person name="Guo B."/>
            <person name="Wei J."/>
            <person name="Xu J."/>
            <person name="St-Pierre B."/>
            <person name="Chen S."/>
            <person name="Sun C."/>
        </authorList>
    </citation>
    <scope>NUCLEOTIDE SEQUENCE [LARGE SCALE GENOMIC DNA]</scope>
</reference>
<name>A0ACC0CDE1_CATRO</name>
<sequence length="1213" mass="134886">MDAIYPVKVLLFWDAEIAYGAYRPHFTGVVQKAWTLSTNRMISHVQLMVSNELSMLYTTVTDDDAEIGNSDEEKHSDLMEEQPVVQQRQIEQNKHRNMSSKFISMSISYLVANDPEIPVSNVIEEVQNSYNQFSFEQNYRVICDRLLQLTRSRSLLGGQALHSHIIKAGVQIIPLVSHHLINLYSKLQRPLDAQNVFQEAPFKSSTTWSSIISTFAQNELPLFALSYFRDMLYNGLSPDEHIFPSATKACAILSRPDVGMSMHCFSVKNGVIGVCGNSTFLELGRQMHALCIKMSYNLSSFVGSSLVSLYSKCGVVQNAYQVFDEIPIKNLGMWNAMMNACAQHGHTNKVFELFKRMEQVLLKPNFITFLCALYACSHAGLLKEGRYYFDLMKEYGIEPGDQHFASMVDLLGRAGKLQDAAKVIEEMPIPPTESVWGALLTGCRIHGDTELAAYAADRVFELGSVSSGLHVMLSNAYAAAGRYIDAAKARKMLRDQGVKKETGLSWVEEGNKVHAFAAGDRSHSRCKEIYEKIKELEDKMEQAGYVADTSHVLREVGSEEKSEAIRFHSERIAIAFSLITFPPERPIRVMKNLRVCGDCHTAIKFMSKCTGRLIIVRDNKSHCQQKLHSSYPQKIGRFKVLTDLALCEMLKLSVRSPFVLGWEWIYDGVSGYVVCTFLYFYRCSASTGVKTSDSSLMQAYELERLIKQKIIQGSFVTELNFGVTWSPSIQKMHGSVELAAVGVAIALFNQASKIAIFPLVSVTTSFVAEEDARTEALELEIVENGSPADSAKEKLLSNAELRRPSTPFSSNHTEMTDSWQRKRHNSSASSALFIGVLLGIFQALFLIFAAKPLLKYMGLKSDSPMMIPAEKYLTVRSLGAPAVLLSLSMQGIFRGFKDTKTPLYATMIGDVANILLDPLFIFKFNLGVTGAAIAHVISQYIISLILMWRLMDQIDLLPPSVKDMQFGQFLKNGFLLLMRVIAATSCVTLAASLAARRGTASMAAFQVCLQFWLATSLLADGLAVSGQAILASAFAKHEYDRTTAAASRVLQVLGTFPLLNSMPYIPILITYPTLQLGVVLGLVLSVIIALLLRFSSGLFTKDIDVLHLLSLGIPFVAATQPINSLAFVFDGINYGASDFAYSAYSMANFCGSFEHTLFAVSVVELWFRGHMDRVIYLHEFTSIGWILEDRNKNRTLELPQGMIPGSLLSQFMS</sequence>